<reference evidence="1 2" key="1">
    <citation type="submission" date="2024-08" db="EMBL/GenBank/DDBJ databases">
        <title>Gnathostoma spinigerum genome.</title>
        <authorList>
            <person name="Gonzalez-Bertolin B."/>
            <person name="Monzon S."/>
            <person name="Zaballos A."/>
            <person name="Jimenez P."/>
            <person name="Dekumyoy P."/>
            <person name="Varona S."/>
            <person name="Cuesta I."/>
            <person name="Sumanam S."/>
            <person name="Adisakwattana P."/>
            <person name="Gasser R.B."/>
            <person name="Hernandez-Gonzalez A."/>
            <person name="Young N.D."/>
            <person name="Perteguer M.J."/>
        </authorList>
    </citation>
    <scope>NUCLEOTIDE SEQUENCE [LARGE SCALE GENOMIC DNA]</scope>
    <source>
        <strain evidence="1">AL3</strain>
        <tissue evidence="1">Liver</tissue>
    </source>
</reference>
<organism evidence="1 2">
    <name type="scientific">Gnathostoma spinigerum</name>
    <dbReference type="NCBI Taxonomy" id="75299"/>
    <lineage>
        <taxon>Eukaryota</taxon>
        <taxon>Metazoa</taxon>
        <taxon>Ecdysozoa</taxon>
        <taxon>Nematoda</taxon>
        <taxon>Chromadorea</taxon>
        <taxon>Rhabditida</taxon>
        <taxon>Spirurina</taxon>
        <taxon>Gnathostomatomorpha</taxon>
        <taxon>Gnathostomatoidea</taxon>
        <taxon>Gnathostomatidae</taxon>
        <taxon>Gnathostoma</taxon>
    </lineage>
</organism>
<comment type="caution">
    <text evidence="1">The sequence shown here is derived from an EMBL/GenBank/DDBJ whole genome shotgun (WGS) entry which is preliminary data.</text>
</comment>
<dbReference type="EMBL" id="JBGFUD010011639">
    <property type="protein sequence ID" value="MFH4983266.1"/>
    <property type="molecule type" value="Genomic_DNA"/>
</dbReference>
<sequence>MISDDVVRSDDNPRKVTSLCIVDDQYDSAPEVMKDRFWKKALVEPLYPESTMSDEVRPLVGSAVNAKSVNSVLLLWHIHRRRKLKE</sequence>
<dbReference type="AlphaFoldDB" id="A0ABD6EV94"/>
<proteinExistence type="predicted"/>
<evidence type="ECO:0000313" key="2">
    <source>
        <dbReference type="Proteomes" id="UP001608902"/>
    </source>
</evidence>
<gene>
    <name evidence="1" type="ORF">AB6A40_009975</name>
</gene>
<dbReference type="Proteomes" id="UP001608902">
    <property type="component" value="Unassembled WGS sequence"/>
</dbReference>
<name>A0ABD6EV94_9BILA</name>
<keyword evidence="2" id="KW-1185">Reference proteome</keyword>
<evidence type="ECO:0000313" key="1">
    <source>
        <dbReference type="EMBL" id="MFH4983266.1"/>
    </source>
</evidence>
<accession>A0ABD6EV94</accession>
<protein>
    <submittedName>
        <fullName evidence="1">Uncharacterized protein</fullName>
    </submittedName>
</protein>